<dbReference type="Pfam" id="PF02441">
    <property type="entry name" value="Flavoprotein"/>
    <property type="match status" value="1"/>
</dbReference>
<evidence type="ECO:0000259" key="6">
    <source>
        <dbReference type="Pfam" id="PF02441"/>
    </source>
</evidence>
<dbReference type="GO" id="GO:0106141">
    <property type="term" value="F:flavin prenyltransferase activity"/>
    <property type="evidence" value="ECO:0007669"/>
    <property type="project" value="UniProtKB-EC"/>
</dbReference>
<evidence type="ECO:0000256" key="5">
    <source>
        <dbReference type="HAMAP-Rule" id="MF_01984"/>
    </source>
</evidence>
<evidence type="ECO:0000313" key="7">
    <source>
        <dbReference type="EMBL" id="KXA98448.1"/>
    </source>
</evidence>
<proteinExistence type="inferred from homology"/>
<accession>A0A656YWS3</accession>
<dbReference type="AlphaFoldDB" id="A0A656YWS3"/>
<sequence>MSSRKRVIIGMSGATGQIMGFRLLKKLKELDFEIHLVISETAEKIIEHELEQGLEEVKKVSDTIHDNTDLSSPISSGSFHTDGMIISPCSMKTLAAVANGYTNSLLSHSANVTLKEERKLILLPREKPLHEIHLKNLLRVSQAGALVLPPVPSFYNNPSSVMEIVDEIVSHAIDLLTSGVNNVERGEWQGF</sequence>
<keyword evidence="3 5" id="KW-0288">FMN</keyword>
<protein>
    <recommendedName>
        <fullName evidence="5">Flavin prenyltransferase UbiX</fullName>
        <ecNumber evidence="5">2.5.1.129</ecNumber>
    </recommendedName>
</protein>
<evidence type="ECO:0000313" key="8">
    <source>
        <dbReference type="Proteomes" id="UP000070257"/>
    </source>
</evidence>
<keyword evidence="4 5" id="KW-0808">Transferase</keyword>
<feature type="binding site" evidence="5">
    <location>
        <position position="39"/>
    </location>
    <ligand>
        <name>FMN</name>
        <dbReference type="ChEBI" id="CHEBI:58210"/>
    </ligand>
</feature>
<dbReference type="Gene3D" id="3.40.50.1950">
    <property type="entry name" value="Flavin prenyltransferase-like"/>
    <property type="match status" value="1"/>
</dbReference>
<dbReference type="SUPFAM" id="SSF52507">
    <property type="entry name" value="Homo-oligomeric flavin-containing Cys decarboxylases, HFCD"/>
    <property type="match status" value="1"/>
</dbReference>
<dbReference type="EC" id="2.5.1.129" evidence="5"/>
<comment type="similarity">
    <text evidence="5">Belongs to the UbiX/PAD1 family.</text>
</comment>
<dbReference type="Proteomes" id="UP000070257">
    <property type="component" value="Unassembled WGS sequence"/>
</dbReference>
<evidence type="ECO:0000256" key="4">
    <source>
        <dbReference type="ARBA" id="ARBA00022679"/>
    </source>
</evidence>
<name>A0A656YWS3_9EURY</name>
<feature type="binding site" evidence="5">
    <location>
        <position position="125"/>
    </location>
    <ligand>
        <name>FMN</name>
        <dbReference type="ChEBI" id="CHEBI:58210"/>
    </ligand>
</feature>
<evidence type="ECO:0000256" key="3">
    <source>
        <dbReference type="ARBA" id="ARBA00022643"/>
    </source>
</evidence>
<feature type="binding site" evidence="5">
    <location>
        <begin position="90"/>
        <end position="93"/>
    </location>
    <ligand>
        <name>FMN</name>
        <dbReference type="ChEBI" id="CHEBI:58210"/>
    </ligand>
</feature>
<dbReference type="NCBIfam" id="NF004685">
    <property type="entry name" value="PRK06029.1"/>
    <property type="match status" value="1"/>
</dbReference>
<feature type="binding site" evidence="5">
    <location>
        <position position="155"/>
    </location>
    <ligand>
        <name>dimethylallyl phosphate</name>
        <dbReference type="ChEBI" id="CHEBI:88052"/>
    </ligand>
</feature>
<evidence type="ECO:0000256" key="2">
    <source>
        <dbReference type="ARBA" id="ARBA00022630"/>
    </source>
</evidence>
<dbReference type="InterPro" id="IPR004507">
    <property type="entry name" value="UbiX-like"/>
</dbReference>
<dbReference type="InterPro" id="IPR036551">
    <property type="entry name" value="Flavin_trans-like"/>
</dbReference>
<keyword evidence="8" id="KW-1185">Reference proteome</keyword>
<gene>
    <name evidence="5" type="primary">ubiX</name>
    <name evidence="7" type="ORF">AKJ39_02055</name>
</gene>
<feature type="binding site" evidence="5">
    <location>
        <begin position="13"/>
        <end position="15"/>
    </location>
    <ligand>
        <name>FMN</name>
        <dbReference type="ChEBI" id="CHEBI:58210"/>
    </ligand>
</feature>
<comment type="catalytic activity">
    <reaction evidence="5">
        <text>dimethylallyl phosphate + FMNH2 = prenylated FMNH2 + phosphate</text>
        <dbReference type="Rhea" id="RHEA:37743"/>
        <dbReference type="ChEBI" id="CHEBI:43474"/>
        <dbReference type="ChEBI" id="CHEBI:57618"/>
        <dbReference type="ChEBI" id="CHEBI:87467"/>
        <dbReference type="ChEBI" id="CHEBI:88052"/>
        <dbReference type="EC" id="2.5.1.129"/>
    </reaction>
</comment>
<dbReference type="EMBL" id="LHXT01000022">
    <property type="protein sequence ID" value="KXA98448.1"/>
    <property type="molecule type" value="Genomic_DNA"/>
</dbReference>
<dbReference type="HAMAP" id="MF_01984">
    <property type="entry name" value="ubiX_pad"/>
    <property type="match status" value="1"/>
</dbReference>
<keyword evidence="1 5" id="KW-0637">Prenyltransferase</keyword>
<reference evidence="7 8" key="1">
    <citation type="journal article" date="2016" name="Sci. Rep.">
        <title>Metabolic traits of an uncultured archaeal lineage -MSBL1- from brine pools of the Red Sea.</title>
        <authorList>
            <person name="Mwirichia R."/>
            <person name="Alam I."/>
            <person name="Rashid M."/>
            <person name="Vinu M."/>
            <person name="Ba-Alawi W."/>
            <person name="Anthony Kamau A."/>
            <person name="Kamanda Ngugi D."/>
            <person name="Goker M."/>
            <person name="Klenk H.P."/>
            <person name="Bajic V."/>
            <person name="Stingl U."/>
        </authorList>
    </citation>
    <scope>NUCLEOTIDE SEQUENCE [LARGE SCALE GENOMIC DNA]</scope>
    <source>
        <strain evidence="7">SCGC-AAA259J03</strain>
    </source>
</reference>
<comment type="caution">
    <text evidence="7">The sequence shown here is derived from an EMBL/GenBank/DDBJ whole genome shotgun (WGS) entry which is preliminary data.</text>
</comment>
<evidence type="ECO:0000256" key="1">
    <source>
        <dbReference type="ARBA" id="ARBA00022602"/>
    </source>
</evidence>
<comment type="function">
    <text evidence="5">Flavin prenyltransferase that catalyzes the synthesis of the prenylated FMN cofactor (prenyl-FMN) for 4-hydroxy-3-polyprenylbenzoic acid decarboxylase UbiD. The prenyltransferase is metal-independent and links a dimethylallyl moiety from dimethylallyl monophosphate (DMAP) to the flavin N5 and C6 atoms of FMN.</text>
</comment>
<dbReference type="InterPro" id="IPR003382">
    <property type="entry name" value="Flavoprotein"/>
</dbReference>
<dbReference type="NCBIfam" id="TIGR00421">
    <property type="entry name" value="ubiX_pad"/>
    <property type="match status" value="1"/>
</dbReference>
<comment type="caution">
    <text evidence="5">Lacks conserved residue(s) required for the propagation of feature annotation.</text>
</comment>
<feature type="domain" description="Flavoprotein" evidence="6">
    <location>
        <begin position="5"/>
        <end position="171"/>
    </location>
</feature>
<organism evidence="7 8">
    <name type="scientific">candidate division MSBL1 archaeon SCGC-AAA259J03</name>
    <dbReference type="NCBI Taxonomy" id="1698269"/>
    <lineage>
        <taxon>Archaea</taxon>
        <taxon>Methanobacteriati</taxon>
        <taxon>Methanobacteriota</taxon>
        <taxon>candidate division MSBL1</taxon>
    </lineage>
</organism>
<keyword evidence="2 5" id="KW-0285">Flavoprotein</keyword>